<keyword evidence="1" id="KW-0472">Membrane</keyword>
<dbReference type="EMBL" id="FLUQ01000001">
    <property type="protein sequence ID" value="SBV95810.1"/>
    <property type="molecule type" value="Genomic_DNA"/>
</dbReference>
<feature type="transmembrane region" description="Helical" evidence="1">
    <location>
        <begin position="153"/>
        <end position="171"/>
    </location>
</feature>
<name>A0A212J8Q3_9DELT</name>
<gene>
    <name evidence="2" type="ORF">KL86DPRO_10935</name>
</gene>
<sequence>MLALGLFVIPPLIACVLSRISMYHAVTHTLLDWRAFLAVIIPGASADMLFVLCPGAAVFLLLSLFPASTVAYVSGVIFMTLICLAVVLFNIADAVIYAQSHKRFFYSLLAELRPRVIMKAASASQRKILACLPFLMAVYAALPFLAPRPTAEAGFVCLGLSFCFFAAGGFLGRMEIDAFALTASSCSWNVMRVAERTAERIETIKLSAFRNFIGCLRDGWLERHSRIVPMEYTPNEQDILRKISLLQTRTYAEKKPDQRLYQCCPAKVR</sequence>
<feature type="transmembrane region" description="Helical" evidence="1">
    <location>
        <begin position="35"/>
        <end position="65"/>
    </location>
</feature>
<evidence type="ECO:0000256" key="1">
    <source>
        <dbReference type="SAM" id="Phobius"/>
    </source>
</evidence>
<reference evidence="2" key="1">
    <citation type="submission" date="2016-04" db="EMBL/GenBank/DDBJ databases">
        <authorList>
            <person name="Evans L.H."/>
            <person name="Alamgir A."/>
            <person name="Owens N."/>
            <person name="Weber N.D."/>
            <person name="Virtaneva K."/>
            <person name="Barbian K."/>
            <person name="Babar A."/>
            <person name="Rosenke K."/>
        </authorList>
    </citation>
    <scope>NUCLEOTIDE SEQUENCE</scope>
    <source>
        <strain evidence="2">86</strain>
    </source>
</reference>
<organism evidence="2">
    <name type="scientific">uncultured delta proteobacterium</name>
    <dbReference type="NCBI Taxonomy" id="34034"/>
    <lineage>
        <taxon>Bacteria</taxon>
        <taxon>Deltaproteobacteria</taxon>
        <taxon>environmental samples</taxon>
    </lineage>
</organism>
<feature type="transmembrane region" description="Helical" evidence="1">
    <location>
        <begin position="71"/>
        <end position="98"/>
    </location>
</feature>
<accession>A0A212J8Q3</accession>
<protein>
    <submittedName>
        <fullName evidence="2">Uncharacterized protein</fullName>
    </submittedName>
</protein>
<keyword evidence="1" id="KW-0812">Transmembrane</keyword>
<keyword evidence="1" id="KW-1133">Transmembrane helix</keyword>
<feature type="transmembrane region" description="Helical" evidence="1">
    <location>
        <begin position="128"/>
        <end position="147"/>
    </location>
</feature>
<feature type="transmembrane region" description="Helical" evidence="1">
    <location>
        <begin position="6"/>
        <end position="23"/>
    </location>
</feature>
<proteinExistence type="predicted"/>
<dbReference type="AlphaFoldDB" id="A0A212J8Q3"/>
<evidence type="ECO:0000313" key="2">
    <source>
        <dbReference type="EMBL" id="SBV95810.1"/>
    </source>
</evidence>